<evidence type="ECO:0000313" key="12">
    <source>
        <dbReference type="Proteomes" id="UP000003980"/>
    </source>
</evidence>
<comment type="subcellular location">
    <subcellularLocation>
        <location evidence="1 10">Cytoplasm</location>
    </subcellularLocation>
</comment>
<dbReference type="OrthoDB" id="31096at2157"/>
<dbReference type="GO" id="GO:0005524">
    <property type="term" value="F:ATP binding"/>
    <property type="evidence" value="ECO:0007669"/>
    <property type="project" value="UniProtKB-UniRule"/>
</dbReference>
<comment type="similarity">
    <text evidence="2 10">Belongs to the cytidylate kinase family. Type 2 subfamily.</text>
</comment>
<dbReference type="HAMAP" id="MF_00239">
    <property type="entry name" value="Cytidyl_kinase_type2"/>
    <property type="match status" value="1"/>
</dbReference>
<dbReference type="NCBIfam" id="TIGR02173">
    <property type="entry name" value="cyt_kin_arch"/>
    <property type="match status" value="1"/>
</dbReference>
<gene>
    <name evidence="10" type="primary">cmk</name>
    <name evidence="11" type="ORF">MetMK1DRAFT_00021590</name>
</gene>
<protein>
    <recommendedName>
        <fullName evidence="10">Cytidylate kinase</fullName>
        <shortName evidence="10">CK</shortName>
        <ecNumber evidence="10">2.7.4.25</ecNumber>
    </recommendedName>
    <alternativeName>
        <fullName evidence="10">Cytidine monophosphate kinase</fullName>
        <shortName evidence="10">CMP kinase</shortName>
    </alternativeName>
</protein>
<evidence type="ECO:0000256" key="2">
    <source>
        <dbReference type="ARBA" id="ARBA00011005"/>
    </source>
</evidence>
<keyword evidence="12" id="KW-1185">Reference proteome</keyword>
<keyword evidence="7 10" id="KW-0067">ATP-binding</keyword>
<evidence type="ECO:0000313" key="11">
    <source>
        <dbReference type="EMBL" id="EHP69403.1"/>
    </source>
</evidence>
<dbReference type="InterPro" id="IPR011994">
    <property type="entry name" value="Cytidylate_kinase_dom"/>
</dbReference>
<keyword evidence="4 10" id="KW-0808">Transferase</keyword>
<reference evidence="11 12" key="1">
    <citation type="submission" date="2012-01" db="EMBL/GenBank/DDBJ databases">
        <title>Improved High-Quality Draft sequence of Metallosphaera yellowstonensis MK1.</title>
        <authorList>
            <consortium name="US DOE Joint Genome Institute"/>
            <person name="Lucas S."/>
            <person name="Han J."/>
            <person name="Cheng J.-F."/>
            <person name="Goodwin L."/>
            <person name="Pitluck S."/>
            <person name="Peters L."/>
            <person name="Teshima H."/>
            <person name="Detter J.C."/>
            <person name="Han C."/>
            <person name="Tapia R."/>
            <person name="Land M."/>
            <person name="Hauser L."/>
            <person name="Kyrpides N."/>
            <person name="Kozubal M."/>
            <person name="Macur R.E."/>
            <person name="Jay Z."/>
            <person name="Inskeep W."/>
            <person name="Woyke T."/>
        </authorList>
    </citation>
    <scope>NUCLEOTIDE SEQUENCE [LARGE SCALE GENOMIC DNA]</scope>
    <source>
        <strain evidence="11 12">MK1</strain>
    </source>
</reference>
<dbReference type="RefSeq" id="WP_009073429.1">
    <property type="nucleotide sequence ID" value="NZ_JH597768.1"/>
</dbReference>
<dbReference type="eggNOG" id="arCOG01037">
    <property type="taxonomic scope" value="Archaea"/>
</dbReference>
<dbReference type="GO" id="GO:0036430">
    <property type="term" value="F:CMP kinase activity"/>
    <property type="evidence" value="ECO:0007669"/>
    <property type="project" value="RHEA"/>
</dbReference>
<dbReference type="EMBL" id="JH597768">
    <property type="protein sequence ID" value="EHP69403.1"/>
    <property type="molecule type" value="Genomic_DNA"/>
</dbReference>
<dbReference type="AlphaFoldDB" id="H2C6H6"/>
<dbReference type="SUPFAM" id="SSF52540">
    <property type="entry name" value="P-loop containing nucleoside triphosphate hydrolases"/>
    <property type="match status" value="1"/>
</dbReference>
<keyword evidence="5 10" id="KW-0547">Nucleotide-binding</keyword>
<evidence type="ECO:0000256" key="4">
    <source>
        <dbReference type="ARBA" id="ARBA00022679"/>
    </source>
</evidence>
<keyword evidence="6 10" id="KW-0418">Kinase</keyword>
<feature type="binding site" evidence="10">
    <location>
        <begin position="7"/>
        <end position="15"/>
    </location>
    <ligand>
        <name>ATP</name>
        <dbReference type="ChEBI" id="CHEBI:30616"/>
    </ligand>
</feature>
<evidence type="ECO:0000256" key="6">
    <source>
        <dbReference type="ARBA" id="ARBA00022777"/>
    </source>
</evidence>
<proteinExistence type="inferred from homology"/>
<comment type="catalytic activity">
    <reaction evidence="8 10">
        <text>dCMP + ATP = dCDP + ADP</text>
        <dbReference type="Rhea" id="RHEA:25094"/>
        <dbReference type="ChEBI" id="CHEBI:30616"/>
        <dbReference type="ChEBI" id="CHEBI:57566"/>
        <dbReference type="ChEBI" id="CHEBI:58593"/>
        <dbReference type="ChEBI" id="CHEBI:456216"/>
        <dbReference type="EC" id="2.7.4.25"/>
    </reaction>
</comment>
<dbReference type="InterPro" id="IPR027417">
    <property type="entry name" value="P-loop_NTPase"/>
</dbReference>
<dbReference type="Gene3D" id="3.40.50.300">
    <property type="entry name" value="P-loop containing nucleotide triphosphate hydrolases"/>
    <property type="match status" value="1"/>
</dbReference>
<comment type="catalytic activity">
    <reaction evidence="9 10">
        <text>CMP + ATP = CDP + ADP</text>
        <dbReference type="Rhea" id="RHEA:11600"/>
        <dbReference type="ChEBI" id="CHEBI:30616"/>
        <dbReference type="ChEBI" id="CHEBI:58069"/>
        <dbReference type="ChEBI" id="CHEBI:60377"/>
        <dbReference type="ChEBI" id="CHEBI:456216"/>
        <dbReference type="EC" id="2.7.4.25"/>
    </reaction>
</comment>
<sequence>MIIVISGPSGSGKTTVAKSLSLKYGLKFVSAGQIFREMARSHGVDILSLNREAENSFDIDKAIDQEIMRQANKSNVVIESHIAGWLLAGKSDLSVYLWAPLEERARRISFRDGMSYEQALKSVIEREQSHYLRFWRYYGIDIQDLSVYDLVINTVKLSPEGVVKTIESFLTENIRTPLT</sequence>
<evidence type="ECO:0000256" key="1">
    <source>
        <dbReference type="ARBA" id="ARBA00004496"/>
    </source>
</evidence>
<dbReference type="Pfam" id="PF13189">
    <property type="entry name" value="Cytidylate_kin2"/>
    <property type="match status" value="1"/>
</dbReference>
<evidence type="ECO:0000256" key="10">
    <source>
        <dbReference type="HAMAP-Rule" id="MF_00239"/>
    </source>
</evidence>
<evidence type="ECO:0000256" key="5">
    <source>
        <dbReference type="ARBA" id="ARBA00022741"/>
    </source>
</evidence>
<evidence type="ECO:0000256" key="8">
    <source>
        <dbReference type="ARBA" id="ARBA00047615"/>
    </source>
</evidence>
<dbReference type="GO" id="GO:0006220">
    <property type="term" value="P:pyrimidine nucleotide metabolic process"/>
    <property type="evidence" value="ECO:0007669"/>
    <property type="project" value="UniProtKB-UniRule"/>
</dbReference>
<organism evidence="11 12">
    <name type="scientific">Metallosphaera yellowstonensis MK1</name>
    <dbReference type="NCBI Taxonomy" id="671065"/>
    <lineage>
        <taxon>Archaea</taxon>
        <taxon>Thermoproteota</taxon>
        <taxon>Thermoprotei</taxon>
        <taxon>Sulfolobales</taxon>
        <taxon>Sulfolobaceae</taxon>
        <taxon>Metallosphaera</taxon>
    </lineage>
</organism>
<evidence type="ECO:0000256" key="7">
    <source>
        <dbReference type="ARBA" id="ARBA00022840"/>
    </source>
</evidence>
<dbReference type="HOGENOM" id="CLU_079959_1_0_2"/>
<dbReference type="EC" id="2.7.4.25" evidence="10"/>
<dbReference type="PRINTS" id="PR01100">
    <property type="entry name" value="SHIKIMTKNASE"/>
</dbReference>
<dbReference type="CDD" id="cd02020">
    <property type="entry name" value="CMPK"/>
    <property type="match status" value="1"/>
</dbReference>
<dbReference type="Proteomes" id="UP000003980">
    <property type="component" value="Unassembled WGS sequence"/>
</dbReference>
<name>H2C6H6_9CREN</name>
<keyword evidence="3 10" id="KW-0963">Cytoplasm</keyword>
<dbReference type="InterPro" id="IPR011892">
    <property type="entry name" value="Cyt_kin_arch"/>
</dbReference>
<evidence type="ECO:0000256" key="9">
    <source>
        <dbReference type="ARBA" id="ARBA00048478"/>
    </source>
</evidence>
<accession>H2C6H6</accession>
<dbReference type="STRING" id="671065.MetMK1DRAFT_00021590"/>
<dbReference type="GO" id="GO:0005737">
    <property type="term" value="C:cytoplasm"/>
    <property type="evidence" value="ECO:0007669"/>
    <property type="project" value="UniProtKB-SubCell"/>
</dbReference>
<evidence type="ECO:0000256" key="3">
    <source>
        <dbReference type="ARBA" id="ARBA00022490"/>
    </source>
</evidence>
<dbReference type="GO" id="GO:0036431">
    <property type="term" value="F:dCMP kinase activity"/>
    <property type="evidence" value="ECO:0007669"/>
    <property type="project" value="InterPro"/>
</dbReference>